<dbReference type="InterPro" id="IPR011604">
    <property type="entry name" value="PDDEXK-like_dom_sf"/>
</dbReference>
<dbReference type="GO" id="GO:0016787">
    <property type="term" value="F:hydrolase activity"/>
    <property type="evidence" value="ECO:0007669"/>
    <property type="project" value="UniProtKB-KW"/>
</dbReference>
<dbReference type="GO" id="GO:0005524">
    <property type="term" value="F:ATP binding"/>
    <property type="evidence" value="ECO:0007669"/>
    <property type="project" value="UniProtKB-KW"/>
</dbReference>
<keyword evidence="2" id="KW-0227">DNA damage</keyword>
<evidence type="ECO:0000313" key="9">
    <source>
        <dbReference type="EMBL" id="GGG18497.1"/>
    </source>
</evidence>
<organism evidence="9 10">
    <name type="scientific">Paenibacillus abyssi</name>
    <dbReference type="NCBI Taxonomy" id="1340531"/>
    <lineage>
        <taxon>Bacteria</taxon>
        <taxon>Bacillati</taxon>
        <taxon>Bacillota</taxon>
        <taxon>Bacilli</taxon>
        <taxon>Bacillales</taxon>
        <taxon>Paenibacillaceae</taxon>
        <taxon>Paenibacillus</taxon>
    </lineage>
</organism>
<evidence type="ECO:0000256" key="4">
    <source>
        <dbReference type="ARBA" id="ARBA00022806"/>
    </source>
</evidence>
<dbReference type="GO" id="GO:0004386">
    <property type="term" value="F:helicase activity"/>
    <property type="evidence" value="ECO:0007669"/>
    <property type="project" value="UniProtKB-KW"/>
</dbReference>
<dbReference type="Pfam" id="PF12705">
    <property type="entry name" value="PDDEXK_1"/>
    <property type="match status" value="1"/>
</dbReference>
<comment type="caution">
    <text evidence="9">The sequence shown here is derived from an EMBL/GenBank/DDBJ whole genome shotgun (WGS) entry which is preliminary data.</text>
</comment>
<keyword evidence="7" id="KW-0234">DNA repair</keyword>
<evidence type="ECO:0000256" key="6">
    <source>
        <dbReference type="ARBA" id="ARBA00023125"/>
    </source>
</evidence>
<feature type="domain" description="PD-(D/E)XK endonuclease-like" evidence="8">
    <location>
        <begin position="7"/>
        <end position="237"/>
    </location>
</feature>
<dbReference type="AlphaFoldDB" id="A0A917G2F2"/>
<dbReference type="RefSeq" id="WP_188532756.1">
    <property type="nucleotide sequence ID" value="NZ_BMGR01000014.1"/>
</dbReference>
<dbReference type="GO" id="GO:0003677">
    <property type="term" value="F:DNA binding"/>
    <property type="evidence" value="ECO:0007669"/>
    <property type="project" value="UniProtKB-KW"/>
</dbReference>
<evidence type="ECO:0000313" key="10">
    <source>
        <dbReference type="Proteomes" id="UP000644756"/>
    </source>
</evidence>
<dbReference type="Proteomes" id="UP000644756">
    <property type="component" value="Unassembled WGS sequence"/>
</dbReference>
<dbReference type="InterPro" id="IPR038726">
    <property type="entry name" value="PDDEXK_AddAB-type"/>
</dbReference>
<dbReference type="Gene3D" id="3.90.320.10">
    <property type="match status" value="1"/>
</dbReference>
<keyword evidence="1" id="KW-0547">Nucleotide-binding</keyword>
<keyword evidence="3" id="KW-0378">Hydrolase</keyword>
<protein>
    <recommendedName>
        <fullName evidence="8">PD-(D/E)XK endonuclease-like domain-containing protein</fullName>
    </recommendedName>
</protein>
<evidence type="ECO:0000256" key="3">
    <source>
        <dbReference type="ARBA" id="ARBA00022801"/>
    </source>
</evidence>
<name>A0A917G2F2_9BACL</name>
<evidence type="ECO:0000256" key="1">
    <source>
        <dbReference type="ARBA" id="ARBA00022741"/>
    </source>
</evidence>
<keyword evidence="5" id="KW-0067">ATP-binding</keyword>
<proteinExistence type="predicted"/>
<evidence type="ECO:0000256" key="5">
    <source>
        <dbReference type="ARBA" id="ARBA00022840"/>
    </source>
</evidence>
<keyword evidence="4" id="KW-0347">Helicase</keyword>
<dbReference type="EMBL" id="BMGR01000014">
    <property type="protein sequence ID" value="GGG18497.1"/>
    <property type="molecule type" value="Genomic_DNA"/>
</dbReference>
<evidence type="ECO:0000256" key="7">
    <source>
        <dbReference type="ARBA" id="ARBA00023204"/>
    </source>
</evidence>
<accession>A0A917G2F2</accession>
<reference evidence="9" key="1">
    <citation type="journal article" date="2014" name="Int. J. Syst. Evol. Microbiol.">
        <title>Complete genome sequence of Corynebacterium casei LMG S-19264T (=DSM 44701T), isolated from a smear-ripened cheese.</title>
        <authorList>
            <consortium name="US DOE Joint Genome Institute (JGI-PGF)"/>
            <person name="Walter F."/>
            <person name="Albersmeier A."/>
            <person name="Kalinowski J."/>
            <person name="Ruckert C."/>
        </authorList>
    </citation>
    <scope>NUCLEOTIDE SEQUENCE</scope>
    <source>
        <strain evidence="9">CGMCC 1.12987</strain>
    </source>
</reference>
<evidence type="ECO:0000256" key="2">
    <source>
        <dbReference type="ARBA" id="ARBA00022763"/>
    </source>
</evidence>
<dbReference type="GO" id="GO:0006281">
    <property type="term" value="P:DNA repair"/>
    <property type="evidence" value="ECO:0007669"/>
    <property type="project" value="UniProtKB-KW"/>
</dbReference>
<sequence length="375" mass="42082">MSTKVYSHSRLTTYEACMRMGFHKYVEGRPDPSGLPAIVGKIFHAAFNKVISDGHSPDDAVFASIYEQGGLPEGVRASDLIRMTEFTFRRVSAIQGEFADITSEVHLQLEVAPGIIVQAYLDLIIEDPANDEVLISDLKTSWAPFEAHTTKQLPLYGLLFKEMRGGFVPSSFRGMLIFSRHSNADSEIEFTEELLEETRQWVVELVGRIEAAGTDINNFPMTEDRRKCENCPFTTLCASGYVQGLPGDGVPKDDAEAVLIGQFILFQELALKRMKEGLKAHVKNTQKPIDLPMGQWDFKQSEPSPKIPVEVLRQFAEDHELNVDDVITADNKKVKEWIESDVTGFLKSQATYTSPRSTFSFTDRKEEKSDVSVFV</sequence>
<gene>
    <name evidence="9" type="ORF">GCM10010916_39130</name>
</gene>
<reference evidence="9" key="2">
    <citation type="submission" date="2020-09" db="EMBL/GenBank/DDBJ databases">
        <authorList>
            <person name="Sun Q."/>
            <person name="Zhou Y."/>
        </authorList>
    </citation>
    <scope>NUCLEOTIDE SEQUENCE</scope>
    <source>
        <strain evidence="9">CGMCC 1.12987</strain>
    </source>
</reference>
<keyword evidence="6" id="KW-0238">DNA-binding</keyword>
<evidence type="ECO:0000259" key="8">
    <source>
        <dbReference type="Pfam" id="PF12705"/>
    </source>
</evidence>
<keyword evidence="10" id="KW-1185">Reference proteome</keyword>